<dbReference type="AlphaFoldDB" id="X1CIU1"/>
<evidence type="ECO:0000313" key="1">
    <source>
        <dbReference type="EMBL" id="GAG96163.1"/>
    </source>
</evidence>
<dbReference type="EMBL" id="BART01026379">
    <property type="protein sequence ID" value="GAG96163.1"/>
    <property type="molecule type" value="Genomic_DNA"/>
</dbReference>
<gene>
    <name evidence="1" type="ORF">S01H4_47068</name>
</gene>
<accession>X1CIU1</accession>
<sequence>MIKMSIIDRLLDIPEKYIYALLFLALAVPMIKPIGLPIDVTDLTRKYYNAVEGLTSEDTVFIGYDAVPQTEMEIGLSSRAVLRHLFKRDVNMIIGGSTSVGPILWEETLKDIGAEEKFLENYGEKYVYLGFIPGGETAIAALAANIRAATGGIDFYGNKLDDLSLMKDFNGAEDFEYVFAVDETMSDALWYMNQ</sequence>
<proteinExistence type="predicted"/>
<protein>
    <submittedName>
        <fullName evidence="1">Uncharacterized protein</fullName>
    </submittedName>
</protein>
<comment type="caution">
    <text evidence="1">The sequence shown here is derived from an EMBL/GenBank/DDBJ whole genome shotgun (WGS) entry which is preliminary data.</text>
</comment>
<name>X1CIU1_9ZZZZ</name>
<reference evidence="1" key="1">
    <citation type="journal article" date="2014" name="Front. Microbiol.">
        <title>High frequency of phylogenetically diverse reductive dehalogenase-homologous genes in deep subseafloor sedimentary metagenomes.</title>
        <authorList>
            <person name="Kawai M."/>
            <person name="Futagami T."/>
            <person name="Toyoda A."/>
            <person name="Takaki Y."/>
            <person name="Nishi S."/>
            <person name="Hori S."/>
            <person name="Arai W."/>
            <person name="Tsubouchi T."/>
            <person name="Morono Y."/>
            <person name="Uchiyama I."/>
            <person name="Ito T."/>
            <person name="Fujiyama A."/>
            <person name="Inagaki F."/>
            <person name="Takami H."/>
        </authorList>
    </citation>
    <scope>NUCLEOTIDE SEQUENCE</scope>
    <source>
        <strain evidence="1">Expedition CK06-06</strain>
    </source>
</reference>
<organism evidence="1">
    <name type="scientific">marine sediment metagenome</name>
    <dbReference type="NCBI Taxonomy" id="412755"/>
    <lineage>
        <taxon>unclassified sequences</taxon>
        <taxon>metagenomes</taxon>
        <taxon>ecological metagenomes</taxon>
    </lineage>
</organism>